<dbReference type="InterPro" id="IPR013154">
    <property type="entry name" value="ADH-like_N"/>
</dbReference>
<dbReference type="OrthoDB" id="329835at2759"/>
<dbReference type="Gene3D" id="3.40.366.10">
    <property type="entry name" value="Malonyl-Coenzyme A Acyl Carrier Protein, domain 2"/>
    <property type="match status" value="1"/>
</dbReference>
<dbReference type="Gene3D" id="1.10.1200.10">
    <property type="entry name" value="ACP-like"/>
    <property type="match status" value="1"/>
</dbReference>
<dbReference type="GO" id="GO:0016491">
    <property type="term" value="F:oxidoreductase activity"/>
    <property type="evidence" value="ECO:0007669"/>
    <property type="project" value="InterPro"/>
</dbReference>
<evidence type="ECO:0000256" key="5">
    <source>
        <dbReference type="PROSITE-ProRule" id="PRU01363"/>
    </source>
</evidence>
<reference evidence="9" key="1">
    <citation type="journal article" date="2011" name="Genome Res.">
        <title>Phylogeny-wide analysis of social amoeba genomes highlights ancient origins for complex intercellular communication.</title>
        <authorList>
            <person name="Heidel A.J."/>
            <person name="Lawal H.M."/>
            <person name="Felder M."/>
            <person name="Schilde C."/>
            <person name="Helps N.R."/>
            <person name="Tunggal B."/>
            <person name="Rivero F."/>
            <person name="John U."/>
            <person name="Schleicher M."/>
            <person name="Eichinger L."/>
            <person name="Platzer M."/>
            <person name="Noegel A.A."/>
            <person name="Schaap P."/>
            <person name="Gloeckner G."/>
        </authorList>
    </citation>
    <scope>NUCLEOTIDE SEQUENCE [LARGE SCALE GENOMIC DNA]</scope>
    <source>
        <strain evidence="9">SH3</strain>
    </source>
</reference>
<dbReference type="InterPro" id="IPR016035">
    <property type="entry name" value="Acyl_Trfase/lysoPLipase"/>
</dbReference>
<feature type="active site" description="Proton donor; for dehydratase activity" evidence="5">
    <location>
        <position position="654"/>
    </location>
</feature>
<dbReference type="InterPro" id="IPR013968">
    <property type="entry name" value="PKS_KR"/>
</dbReference>
<dbReference type="Pfam" id="PF08659">
    <property type="entry name" value="KR"/>
    <property type="match status" value="1"/>
</dbReference>
<dbReference type="STRING" id="1054147.F4QC69"/>
<dbReference type="Gene3D" id="3.40.50.720">
    <property type="entry name" value="NAD(P)-binding Rossmann-like Domain"/>
    <property type="match status" value="2"/>
</dbReference>
<dbReference type="SUPFAM" id="SSF52151">
    <property type="entry name" value="FabD/lysophospholipase-like"/>
    <property type="match status" value="1"/>
</dbReference>
<dbReference type="InterPro" id="IPR009081">
    <property type="entry name" value="PP-bd_ACP"/>
</dbReference>
<evidence type="ECO:0000256" key="3">
    <source>
        <dbReference type="ARBA" id="ARBA00022553"/>
    </source>
</evidence>
<dbReference type="PANTHER" id="PTHR45681:SF6">
    <property type="entry name" value="POLYKETIDE SYNTHASE 37"/>
    <property type="match status" value="1"/>
</dbReference>
<dbReference type="Proteomes" id="UP000007797">
    <property type="component" value="Unassembled WGS sequence"/>
</dbReference>
<dbReference type="InterPro" id="IPR036291">
    <property type="entry name" value="NAD(P)-bd_dom_sf"/>
</dbReference>
<dbReference type="Pfam" id="PF14765">
    <property type="entry name" value="PS-DH"/>
    <property type="match status" value="1"/>
</dbReference>
<feature type="domain" description="PKS/mFAS DH" evidence="7">
    <location>
        <begin position="448"/>
        <end position="748"/>
    </location>
</feature>
<dbReference type="InterPro" id="IPR050444">
    <property type="entry name" value="Polyketide_Synthase"/>
</dbReference>
<dbReference type="Gene3D" id="3.30.70.3290">
    <property type="match status" value="1"/>
</dbReference>
<evidence type="ECO:0000256" key="1">
    <source>
        <dbReference type="ARBA" id="ARBA00001957"/>
    </source>
</evidence>
<dbReference type="SMART" id="SM00829">
    <property type="entry name" value="PKS_ER"/>
    <property type="match status" value="1"/>
</dbReference>
<proteinExistence type="predicted"/>
<dbReference type="Gene3D" id="3.90.180.10">
    <property type="entry name" value="Medium-chain alcohol dehydrogenases, catalytic domain"/>
    <property type="match status" value="1"/>
</dbReference>
<dbReference type="InterPro" id="IPR014043">
    <property type="entry name" value="Acyl_transferase_dom"/>
</dbReference>
<gene>
    <name evidence="8" type="ORF">DFA_11317</name>
</gene>
<dbReference type="EMBL" id="GL883029">
    <property type="protein sequence ID" value="EGG13556.1"/>
    <property type="molecule type" value="Genomic_DNA"/>
</dbReference>
<dbReference type="PROSITE" id="PS50075">
    <property type="entry name" value="CARRIER"/>
    <property type="match status" value="1"/>
</dbReference>
<keyword evidence="9" id="KW-1185">Reference proteome</keyword>
<evidence type="ECO:0000256" key="4">
    <source>
        <dbReference type="ARBA" id="ARBA00022679"/>
    </source>
</evidence>
<accession>F4QC69</accession>
<dbReference type="InterPro" id="IPR049551">
    <property type="entry name" value="PKS_DH_C"/>
</dbReference>
<keyword evidence="3" id="KW-0597">Phosphoprotein</keyword>
<dbReference type="SUPFAM" id="SSF50129">
    <property type="entry name" value="GroES-like"/>
    <property type="match status" value="1"/>
</dbReference>
<dbReference type="InterPro" id="IPR011032">
    <property type="entry name" value="GroES-like_sf"/>
</dbReference>
<protein>
    <submittedName>
        <fullName evidence="8">Polyketide synthase</fullName>
    </submittedName>
</protein>
<dbReference type="Pfam" id="PF00698">
    <property type="entry name" value="Acyl_transf_1"/>
    <property type="match status" value="1"/>
</dbReference>
<dbReference type="SMART" id="SM00822">
    <property type="entry name" value="PKS_KR"/>
    <property type="match status" value="1"/>
</dbReference>
<dbReference type="PROSITE" id="PS52019">
    <property type="entry name" value="PKS_MFAS_DH"/>
    <property type="match status" value="1"/>
</dbReference>
<dbReference type="Gene3D" id="3.10.129.110">
    <property type="entry name" value="Polyketide synthase dehydratase"/>
    <property type="match status" value="1"/>
</dbReference>
<sequence length="1851" mass="210670">MDSFIDMIKNNIDSYRNKMSFEDFVRYQSMKTNHPPCKKLIIANDWDSFTTSNLIYEKQQTSVSNMSQLNSESNKSVVMVFCGQGAQWAGMGEKLYNHFQVFRESVDHLDKLLCQYYQYSIIDKLRNSNDKDIHHPILAQPSTFIIQVALVKLYQHFGINPSIVVGHSFGDVTAAWCSGIVSLEEAARIVYLRSKAQNETIGSGRMLSVSLSHDRYIELFEAQFDDIEVACYNAEDSIVLAGNENQLKLLDQQLKNDNIFSAFLGTPCAFHSSKQESTKEYIFKHLDNNIKYECDKPTIPYFSTTTSRLIESSSEFNAQSIFDNLRQPVLFQQAINNIIKNTNNNNNQEYIYLEIAPHSTLSFYLKTLLSQQKSTTILSPLNRKKDEVESIQSCLSQLYFIGANVNFTNQLPLIGDDDNEWKNRTRYLPRYQWDTEYIWEEQEPFKKIRLGGVSTTLLGICDDESLKTYKSSIDISRPSYQYLKGHKVKGKYLFPGSGYIENIINAFPNKDIHIHHLEFIAPFFLKDGVISQLKTSFVSSSPEDYQVIFQYYDSTSTTWIKSAIGRLSIKDPIVLTKKYDNVDQLKQESYNIAMMTQSDVYEKLIKVGLVYGDTFKRVNNISFNQDGSILSEIDCSAKNKFEQSNTVLNASVLDCMIHSNIVKFKGEHQKCEVIFDRVQDFHIFSNNIPQHPCTSLFNVSKTSMNSRNRQQQRGNEFKGSLDIIDQHGNIIIKCESLICKSLTKVLKVHQAKYPSKFTKRLINQPKNSPSPSPSIIPSSDNNNNVVEYLQRYVKSLESTQGMIRVLDFGFDELLSIGIATSLEPTSTIIDLTSQDFSFTYPIHYLENNNLSIKLFKEFNASLSLNDQGFLSNSYDIILSSQEFIQNNEYMTTQLYQLLNPNGQLVVINNDSVVVDENSKELIIRDIRSTQFKIQHINNNSTLDHEDITMIYKKASIEETNFDNIDKILFITPSSSSPSTTSTRLISQASSISKQVKSISSDDLMDESKYQSLLDSISYQQGEKVVIIYLESLIEMNSSNLDKKSMQLIRLHQILRKEQLPVKLITLITGQLNQCLVPICRDYDRPSDMFSFDSISISMDHQSCNQLSINQIMQYSNSDFIGEKNIKLECNDQVIQVNVERIIDAPKALELDSRFIINDKQDIRVKFEKDSKYHLRAKAEVIEDYQVEVQVKAASVNFKDLMTLEGRVDQKRNILGDIYDPLLGQDLAGIVTRIGAKVTNFKIGDQVYGLSHGFTTFSVALENNLVHKPKELSFVEAASLPVTMGTAYTILKKASIVSTDSILIHSATGGVGLSILNILKHKQHTGKVFVTVESDEKKHYLEQHYGALITAVLSYDNFLQSVLEMTEGSGANYVINTLDYTRMNNNIKCLCENGIVIDLSLENTDMGPFKADKGYLPFQHRLEYVQYHNKIKKLIIEERLEIPPIKVFPCQEIPEAVEYIRTRKHIGKVVIDYENAERNLVEPMFNDKRRKRVERVDYQLDGVQDTLLITGQTGVAVESLHYIIKHAPQLRDIIVVSYSSPKYEIQLLMNHINKHQATHQLRLHYVQCDIGNYDQLSSSIQQLYKNDSSIKPVKSVIHCANTYVFADADDVTIENHRQAMMAKAIGALNLHNLFEELQWKLNHFHLLSSIAQYSGRESFSYAVANSFLDHLAQHRRNCGLAATSIIWGSIGSTGRVAISKLSNEALSSIGAHMMPLSTVYGVLRSSFIDSDTPFTSIICAAIQIDRFLSETPNLSHLFCHSSHIVSKKSTNSGDNQDNMNDKIIEFIAYLLSIEKNLLNGDTKLKDYGVDSMNAIQIKSWIEGEFKQSNLINQSQISNGTINSIIENRLMRK</sequence>
<dbReference type="SUPFAM" id="SSF55048">
    <property type="entry name" value="Probable ACP-binding domain of malonyl-CoA ACP transacylase"/>
    <property type="match status" value="1"/>
</dbReference>
<feature type="region of interest" description="N-terminal hotdog fold" evidence="5">
    <location>
        <begin position="448"/>
        <end position="574"/>
    </location>
</feature>
<dbReference type="GO" id="GO:0016740">
    <property type="term" value="F:transferase activity"/>
    <property type="evidence" value="ECO:0007669"/>
    <property type="project" value="UniProtKB-KW"/>
</dbReference>
<feature type="domain" description="Carrier" evidence="6">
    <location>
        <begin position="1773"/>
        <end position="1851"/>
    </location>
</feature>
<dbReference type="GeneID" id="14865762"/>
<dbReference type="InterPro" id="IPR020843">
    <property type="entry name" value="ER"/>
</dbReference>
<name>F4QC69_CACFS</name>
<feature type="active site" description="Proton acceptor; for dehydratase activity" evidence="5">
    <location>
        <position position="486"/>
    </location>
</feature>
<keyword evidence="2" id="KW-0596">Phosphopantetheine</keyword>
<dbReference type="InterPro" id="IPR057326">
    <property type="entry name" value="KR_dom"/>
</dbReference>
<dbReference type="CDD" id="cd05195">
    <property type="entry name" value="enoyl_red"/>
    <property type="match status" value="1"/>
</dbReference>
<dbReference type="Pfam" id="PF23297">
    <property type="entry name" value="ACP_SdgA_C"/>
    <property type="match status" value="1"/>
</dbReference>
<feature type="region of interest" description="C-terminal hotdog fold" evidence="5">
    <location>
        <begin position="592"/>
        <end position="748"/>
    </location>
</feature>
<evidence type="ECO:0000259" key="7">
    <source>
        <dbReference type="PROSITE" id="PS52019"/>
    </source>
</evidence>
<dbReference type="RefSeq" id="XP_004350260.1">
    <property type="nucleotide sequence ID" value="XM_004350210.1"/>
</dbReference>
<keyword evidence="4" id="KW-0808">Transferase</keyword>
<evidence type="ECO:0000259" key="6">
    <source>
        <dbReference type="PROSITE" id="PS50075"/>
    </source>
</evidence>
<dbReference type="PANTHER" id="PTHR45681">
    <property type="entry name" value="POLYKETIDE SYNTHASE 44-RELATED"/>
    <property type="match status" value="1"/>
</dbReference>
<dbReference type="FunFam" id="3.40.366.10:FF:000002">
    <property type="entry name" value="Probable polyketide synthase 2"/>
    <property type="match status" value="1"/>
</dbReference>
<evidence type="ECO:0000256" key="2">
    <source>
        <dbReference type="ARBA" id="ARBA00022450"/>
    </source>
</evidence>
<dbReference type="InterPro" id="IPR042104">
    <property type="entry name" value="PKS_dehydratase_sf"/>
</dbReference>
<evidence type="ECO:0000313" key="9">
    <source>
        <dbReference type="Proteomes" id="UP000007797"/>
    </source>
</evidence>
<dbReference type="InterPro" id="IPR036736">
    <property type="entry name" value="ACP-like_sf"/>
</dbReference>
<organism evidence="8 9">
    <name type="scientific">Cavenderia fasciculata</name>
    <name type="common">Slime mold</name>
    <name type="synonym">Dictyostelium fasciculatum</name>
    <dbReference type="NCBI Taxonomy" id="261658"/>
    <lineage>
        <taxon>Eukaryota</taxon>
        <taxon>Amoebozoa</taxon>
        <taxon>Evosea</taxon>
        <taxon>Eumycetozoa</taxon>
        <taxon>Dictyostelia</taxon>
        <taxon>Acytosteliales</taxon>
        <taxon>Cavenderiaceae</taxon>
        <taxon>Cavenderia</taxon>
    </lineage>
</organism>
<comment type="cofactor">
    <cofactor evidence="1">
        <name>pantetheine 4'-phosphate</name>
        <dbReference type="ChEBI" id="CHEBI:47942"/>
    </cofactor>
</comment>
<evidence type="ECO:0000313" key="8">
    <source>
        <dbReference type="EMBL" id="EGG13556.1"/>
    </source>
</evidence>
<dbReference type="SUPFAM" id="SSF51735">
    <property type="entry name" value="NAD(P)-binding Rossmann-fold domains"/>
    <property type="match status" value="2"/>
</dbReference>
<dbReference type="SMART" id="SM00827">
    <property type="entry name" value="PKS_AT"/>
    <property type="match status" value="1"/>
</dbReference>
<dbReference type="InterPro" id="IPR016036">
    <property type="entry name" value="Malonyl_transacylase_ACP-bd"/>
</dbReference>
<dbReference type="Pfam" id="PF13602">
    <property type="entry name" value="ADH_zinc_N_2"/>
    <property type="match status" value="1"/>
</dbReference>
<dbReference type="InterPro" id="IPR049900">
    <property type="entry name" value="PKS_mFAS_DH"/>
</dbReference>
<dbReference type="Pfam" id="PF08240">
    <property type="entry name" value="ADH_N"/>
    <property type="match status" value="1"/>
</dbReference>
<dbReference type="KEGG" id="dfa:DFA_11317"/>
<dbReference type="SUPFAM" id="SSF47336">
    <property type="entry name" value="ACP-like"/>
    <property type="match status" value="1"/>
</dbReference>
<dbReference type="InterPro" id="IPR001227">
    <property type="entry name" value="Ac_transferase_dom_sf"/>
</dbReference>